<keyword evidence="2" id="KW-1185">Reference proteome</keyword>
<organism evidence="1 2">
    <name type="scientific">Penicillium fimorum</name>
    <dbReference type="NCBI Taxonomy" id="1882269"/>
    <lineage>
        <taxon>Eukaryota</taxon>
        <taxon>Fungi</taxon>
        <taxon>Dikarya</taxon>
        <taxon>Ascomycota</taxon>
        <taxon>Pezizomycotina</taxon>
        <taxon>Eurotiomycetes</taxon>
        <taxon>Eurotiomycetidae</taxon>
        <taxon>Eurotiales</taxon>
        <taxon>Aspergillaceae</taxon>
        <taxon>Penicillium</taxon>
    </lineage>
</organism>
<name>A0A9W9XU01_9EURO</name>
<protein>
    <submittedName>
        <fullName evidence="1">Uncharacterized protein</fullName>
    </submittedName>
</protein>
<dbReference type="EMBL" id="JAPWDS010000003">
    <property type="protein sequence ID" value="KAJ5503372.1"/>
    <property type="molecule type" value="Genomic_DNA"/>
</dbReference>
<proteinExistence type="predicted"/>
<dbReference type="AlphaFoldDB" id="A0A9W9XU01"/>
<comment type="caution">
    <text evidence="1">The sequence shown here is derived from an EMBL/GenBank/DDBJ whole genome shotgun (WGS) entry which is preliminary data.</text>
</comment>
<dbReference type="Proteomes" id="UP001149954">
    <property type="component" value="Unassembled WGS sequence"/>
</dbReference>
<accession>A0A9W9XU01</accession>
<gene>
    <name evidence="1" type="ORF">N7463_006246</name>
</gene>
<evidence type="ECO:0000313" key="2">
    <source>
        <dbReference type="Proteomes" id="UP001149954"/>
    </source>
</evidence>
<reference evidence="1" key="1">
    <citation type="submission" date="2022-12" db="EMBL/GenBank/DDBJ databases">
        <authorList>
            <person name="Petersen C."/>
        </authorList>
    </citation>
    <scope>NUCLEOTIDE SEQUENCE</scope>
    <source>
        <strain evidence="1">IBT 29495</strain>
    </source>
</reference>
<reference evidence="1" key="2">
    <citation type="journal article" date="2023" name="IMA Fungus">
        <title>Comparative genomic study of the Penicillium genus elucidates a diverse pangenome and 15 lateral gene transfer events.</title>
        <authorList>
            <person name="Petersen C."/>
            <person name="Sorensen T."/>
            <person name="Nielsen M.R."/>
            <person name="Sondergaard T.E."/>
            <person name="Sorensen J.L."/>
            <person name="Fitzpatrick D.A."/>
            <person name="Frisvad J.C."/>
            <person name="Nielsen K.L."/>
        </authorList>
    </citation>
    <scope>NUCLEOTIDE SEQUENCE</scope>
    <source>
        <strain evidence="1">IBT 29495</strain>
    </source>
</reference>
<sequence length="70" mass="7492">MIPVEGIRISRMSQAGFSVCDKTGSIVGAVYYIGQRSEISFAKVTQNGQQLGEAFWWVGSFQELSSGGSG</sequence>
<evidence type="ECO:0000313" key="1">
    <source>
        <dbReference type="EMBL" id="KAJ5503372.1"/>
    </source>
</evidence>